<accession>A0A835E1A6</accession>
<dbReference type="AlphaFoldDB" id="A0A835E1A6"/>
<dbReference type="Pfam" id="PF00931">
    <property type="entry name" value="NB-ARC"/>
    <property type="match status" value="1"/>
</dbReference>
<dbReference type="InterPro" id="IPR027417">
    <property type="entry name" value="P-loop_NTPase"/>
</dbReference>
<dbReference type="Gene3D" id="2.100.10.30">
    <property type="entry name" value="Jacalin-like lectin domain"/>
    <property type="match status" value="1"/>
</dbReference>
<evidence type="ECO:0000313" key="6">
    <source>
        <dbReference type="EMBL" id="KAF8656101.1"/>
    </source>
</evidence>
<proteinExistence type="predicted"/>
<dbReference type="Pfam" id="PF23598">
    <property type="entry name" value="LRR_14"/>
    <property type="match status" value="1"/>
</dbReference>
<keyword evidence="1" id="KW-0430">Lectin</keyword>
<dbReference type="Gene3D" id="3.40.50.300">
    <property type="entry name" value="P-loop containing nucleotide triphosphate hydrolases"/>
    <property type="match status" value="1"/>
</dbReference>
<evidence type="ECO:0000256" key="1">
    <source>
        <dbReference type="ARBA" id="ARBA00022734"/>
    </source>
</evidence>
<dbReference type="PANTHER" id="PTHR19338:SF16">
    <property type="entry name" value="AAA+ ATPASE DOMAIN-CONTAINING PROTEIN"/>
    <property type="match status" value="1"/>
</dbReference>
<dbReference type="SUPFAM" id="SSF52540">
    <property type="entry name" value="P-loop containing nucleoside triphosphate hydrolases"/>
    <property type="match status" value="1"/>
</dbReference>
<evidence type="ECO:0000259" key="4">
    <source>
        <dbReference type="Pfam" id="PF01419"/>
    </source>
</evidence>
<name>A0A835E1A6_9POAL</name>
<dbReference type="SUPFAM" id="SSF51101">
    <property type="entry name" value="Mannose-binding lectins"/>
    <property type="match status" value="1"/>
</dbReference>
<evidence type="ECO:0008006" key="8">
    <source>
        <dbReference type="Google" id="ProtNLM"/>
    </source>
</evidence>
<keyword evidence="2" id="KW-0677">Repeat</keyword>
<dbReference type="EMBL" id="JACEFO010002569">
    <property type="protein sequence ID" value="KAF8656101.1"/>
    <property type="molecule type" value="Genomic_DNA"/>
</dbReference>
<dbReference type="GO" id="GO:0006952">
    <property type="term" value="P:defense response"/>
    <property type="evidence" value="ECO:0007669"/>
    <property type="project" value="UniProtKB-KW"/>
</dbReference>
<feature type="domain" description="NB-ARC" evidence="3">
    <location>
        <begin position="4"/>
        <end position="87"/>
    </location>
</feature>
<dbReference type="InterPro" id="IPR055414">
    <property type="entry name" value="LRR_R13L4/SHOC2-like"/>
</dbReference>
<dbReference type="OrthoDB" id="670184at2759"/>
<gene>
    <name evidence="6" type="ORF">HU200_060807</name>
</gene>
<evidence type="ECO:0000259" key="5">
    <source>
        <dbReference type="Pfam" id="PF23598"/>
    </source>
</evidence>
<dbReference type="Proteomes" id="UP000636709">
    <property type="component" value="Unassembled WGS sequence"/>
</dbReference>
<organism evidence="6 7">
    <name type="scientific">Digitaria exilis</name>
    <dbReference type="NCBI Taxonomy" id="1010633"/>
    <lineage>
        <taxon>Eukaryota</taxon>
        <taxon>Viridiplantae</taxon>
        <taxon>Streptophyta</taxon>
        <taxon>Embryophyta</taxon>
        <taxon>Tracheophyta</taxon>
        <taxon>Spermatophyta</taxon>
        <taxon>Magnoliopsida</taxon>
        <taxon>Liliopsida</taxon>
        <taxon>Poales</taxon>
        <taxon>Poaceae</taxon>
        <taxon>PACMAD clade</taxon>
        <taxon>Panicoideae</taxon>
        <taxon>Panicodae</taxon>
        <taxon>Paniceae</taxon>
        <taxon>Anthephorinae</taxon>
        <taxon>Digitaria</taxon>
    </lineage>
</organism>
<feature type="domain" description="Disease resistance R13L4/SHOC-2-like LRR" evidence="5">
    <location>
        <begin position="160"/>
        <end position="257"/>
    </location>
</feature>
<dbReference type="Pfam" id="PF01419">
    <property type="entry name" value="Jacalin"/>
    <property type="match status" value="1"/>
</dbReference>
<dbReference type="GO" id="GO:0030246">
    <property type="term" value="F:carbohydrate binding"/>
    <property type="evidence" value="ECO:0007669"/>
    <property type="project" value="UniProtKB-KW"/>
</dbReference>
<evidence type="ECO:0000313" key="7">
    <source>
        <dbReference type="Proteomes" id="UP000636709"/>
    </source>
</evidence>
<dbReference type="InterPro" id="IPR036404">
    <property type="entry name" value="Jacalin-like_lectin_dom_sf"/>
</dbReference>
<feature type="domain" description="Jacalin-type lectin" evidence="4">
    <location>
        <begin position="292"/>
        <end position="352"/>
    </location>
</feature>
<evidence type="ECO:0000259" key="3">
    <source>
        <dbReference type="Pfam" id="PF00931"/>
    </source>
</evidence>
<dbReference type="InterPro" id="IPR002182">
    <property type="entry name" value="NB-ARC"/>
</dbReference>
<dbReference type="PANTHER" id="PTHR19338">
    <property type="entry name" value="TRANSLOCASE OF INNER MITOCHONDRIAL MEMBRANE 13 HOMOLOG"/>
    <property type="match status" value="1"/>
</dbReference>
<dbReference type="GO" id="GO:0043531">
    <property type="term" value="F:ADP binding"/>
    <property type="evidence" value="ECO:0007669"/>
    <property type="project" value="InterPro"/>
</dbReference>
<keyword evidence="7" id="KW-1185">Reference proteome</keyword>
<sequence length="356" mass="39946">MYGLKVIYVVGVGGLGKTTLVNAVYQQLRGQFDYHAFVSVSLSPDLKGILSSILRQVSAQRYSSTKTWPVEEIIDKIRKFLEDKRWISEGFIPGEDAVTLYENRGTYFNELINRSLIEPEYIDTNGKVLSYVGVIKSPNIVTELGNLTELRILHISLSERLVIGIDHGEFQSLVKFSFVSNAMNLILTNRAMTRLETLELAFKVQETKDFDLGLENLSSLKHAMIRIDCRNSNVNVLEQADATMRLAVSVNPNLPRLDIFRHFEAFMLSDDRDLHVPDETEEREAEVVVAKVGPWGGNGGNSCDIKVIPRHLESVTICSGTVIDALAFSYWDINGKRQTTQFWGGILGNVNTVSEL</sequence>
<reference evidence="6" key="1">
    <citation type="submission" date="2020-07" db="EMBL/GenBank/DDBJ databases">
        <title>Genome sequence and genetic diversity analysis of an under-domesticated orphan crop, white fonio (Digitaria exilis).</title>
        <authorList>
            <person name="Bennetzen J.L."/>
            <person name="Chen S."/>
            <person name="Ma X."/>
            <person name="Wang X."/>
            <person name="Yssel A.E.J."/>
            <person name="Chaluvadi S.R."/>
            <person name="Johnson M."/>
            <person name="Gangashetty P."/>
            <person name="Hamidou F."/>
            <person name="Sanogo M.D."/>
            <person name="Zwaenepoel A."/>
            <person name="Wallace J."/>
            <person name="Van De Peer Y."/>
            <person name="Van Deynze A."/>
        </authorList>
    </citation>
    <scope>NUCLEOTIDE SEQUENCE</scope>
    <source>
        <tissue evidence="6">Leaves</tissue>
    </source>
</reference>
<comment type="caution">
    <text evidence="6">The sequence shown here is derived from an EMBL/GenBank/DDBJ whole genome shotgun (WGS) entry which is preliminary data.</text>
</comment>
<evidence type="ECO:0000256" key="2">
    <source>
        <dbReference type="ARBA" id="ARBA00022737"/>
    </source>
</evidence>
<protein>
    <recommendedName>
        <fullName evidence="8">NB-ARC domain-containing protein</fullName>
    </recommendedName>
</protein>
<dbReference type="InterPro" id="IPR001229">
    <property type="entry name" value="Jacalin-like_lectin_dom"/>
</dbReference>